<dbReference type="AlphaFoldDB" id="A0A939GJL3"/>
<evidence type="ECO:0000313" key="2">
    <source>
        <dbReference type="EMBL" id="MBO0938998.1"/>
    </source>
</evidence>
<dbReference type="Gene3D" id="1.25.40.10">
    <property type="entry name" value="Tetratricopeptide repeat domain"/>
    <property type="match status" value="2"/>
</dbReference>
<accession>A0A939GJL3</accession>
<evidence type="ECO:0000313" key="3">
    <source>
        <dbReference type="Proteomes" id="UP000664034"/>
    </source>
</evidence>
<dbReference type="EMBL" id="JAFMYV010000011">
    <property type="protein sequence ID" value="MBO0938998.1"/>
    <property type="molecule type" value="Genomic_DNA"/>
</dbReference>
<dbReference type="Proteomes" id="UP000664034">
    <property type="component" value="Unassembled WGS sequence"/>
</dbReference>
<reference evidence="2" key="1">
    <citation type="submission" date="2021-03" db="EMBL/GenBank/DDBJ databases">
        <title>Fibrella sp. HMF5335 genome sequencing and assembly.</title>
        <authorList>
            <person name="Kang H."/>
            <person name="Kim H."/>
            <person name="Bae S."/>
            <person name="Joh K."/>
        </authorList>
    </citation>
    <scope>NUCLEOTIDE SEQUENCE</scope>
    <source>
        <strain evidence="2">HMF5335</strain>
    </source>
</reference>
<protein>
    <submittedName>
        <fullName evidence="2">Tetratricopeptide repeat protein</fullName>
    </submittedName>
</protein>
<comment type="caution">
    <text evidence="2">The sequence shown here is derived from an EMBL/GenBank/DDBJ whole genome shotgun (WGS) entry which is preliminary data.</text>
</comment>
<evidence type="ECO:0000256" key="1">
    <source>
        <dbReference type="PROSITE-ProRule" id="PRU00339"/>
    </source>
</evidence>
<dbReference type="RefSeq" id="WP_207366520.1">
    <property type="nucleotide sequence ID" value="NZ_JAFMYV010000011.1"/>
</dbReference>
<dbReference type="PROSITE" id="PS50005">
    <property type="entry name" value="TPR"/>
    <property type="match status" value="1"/>
</dbReference>
<feature type="repeat" description="TPR" evidence="1">
    <location>
        <begin position="207"/>
        <end position="240"/>
    </location>
</feature>
<gene>
    <name evidence="2" type="ORF">J2I47_20765</name>
</gene>
<sequence>MRASTLYVLVATVGLTTGLYSLPRWVVQNKTKQIGNAPGGHSTGTPVADSMNVVANTGTKDESSIEHNQPLTPVQQKQVEGLQQAYATATPNVRQGAAQRLVAFFRSVSRFDSAAHYTDVIAQLAPTEQNLLRAGDQYFEAYGFAVDEKKVAYLGQKTRELYQKALEKNPNLLAAKANMAMTYVNTQTPMQGIMLLREVLQQDPTNELALFNLGMLSMRSGQYSKAIDRFRQILVNDPANRRAQFYLGVSLVETNQKEEARKVLADVKANEKDPQIQAAIKELEERVK</sequence>
<organism evidence="2 3">
    <name type="scientific">Fibrella rubiginis</name>
    <dbReference type="NCBI Taxonomy" id="2817060"/>
    <lineage>
        <taxon>Bacteria</taxon>
        <taxon>Pseudomonadati</taxon>
        <taxon>Bacteroidota</taxon>
        <taxon>Cytophagia</taxon>
        <taxon>Cytophagales</taxon>
        <taxon>Spirosomataceae</taxon>
        <taxon>Fibrella</taxon>
    </lineage>
</organism>
<dbReference type="SUPFAM" id="SSF48452">
    <property type="entry name" value="TPR-like"/>
    <property type="match status" value="1"/>
</dbReference>
<proteinExistence type="predicted"/>
<dbReference type="InterPro" id="IPR011990">
    <property type="entry name" value="TPR-like_helical_dom_sf"/>
</dbReference>
<dbReference type="Pfam" id="PF14559">
    <property type="entry name" value="TPR_19"/>
    <property type="match status" value="1"/>
</dbReference>
<dbReference type="InterPro" id="IPR019734">
    <property type="entry name" value="TPR_rpt"/>
</dbReference>
<name>A0A939GJL3_9BACT</name>
<keyword evidence="1" id="KW-0802">TPR repeat</keyword>
<keyword evidence="3" id="KW-1185">Reference proteome</keyword>